<feature type="region of interest" description="Disordered" evidence="1">
    <location>
        <begin position="58"/>
        <end position="81"/>
    </location>
</feature>
<dbReference type="RefSeq" id="WP_367723685.1">
    <property type="nucleotide sequence ID" value="NZ_JBFOCH010000069.1"/>
</dbReference>
<dbReference type="Proteomes" id="UP001556196">
    <property type="component" value="Unassembled WGS sequence"/>
</dbReference>
<comment type="caution">
    <text evidence="2">The sequence shown here is derived from an EMBL/GenBank/DDBJ whole genome shotgun (WGS) entry which is preliminary data.</text>
</comment>
<reference evidence="2 3" key="1">
    <citation type="submission" date="2024-06" db="EMBL/GenBank/DDBJ databases">
        <authorList>
            <person name="Tuo L."/>
        </authorList>
    </citation>
    <scope>NUCLEOTIDE SEQUENCE [LARGE SCALE GENOMIC DNA]</scope>
    <source>
        <strain evidence="2 3">ZMM04-5</strain>
    </source>
</reference>
<accession>A0ABV3QZN7</accession>
<protein>
    <submittedName>
        <fullName evidence="2">Uncharacterized protein</fullName>
    </submittedName>
</protein>
<organism evidence="2 3">
    <name type="scientific">Mesorhizobium marinum</name>
    <dbReference type="NCBI Taxonomy" id="3228790"/>
    <lineage>
        <taxon>Bacteria</taxon>
        <taxon>Pseudomonadati</taxon>
        <taxon>Pseudomonadota</taxon>
        <taxon>Alphaproteobacteria</taxon>
        <taxon>Hyphomicrobiales</taxon>
        <taxon>Phyllobacteriaceae</taxon>
        <taxon>Mesorhizobium</taxon>
    </lineage>
</organism>
<evidence type="ECO:0000313" key="3">
    <source>
        <dbReference type="Proteomes" id="UP001556196"/>
    </source>
</evidence>
<dbReference type="EMBL" id="JBFOCI010000003">
    <property type="protein sequence ID" value="MEW9806550.1"/>
    <property type="molecule type" value="Genomic_DNA"/>
</dbReference>
<name>A0ABV3QZN7_9HYPH</name>
<evidence type="ECO:0000313" key="2">
    <source>
        <dbReference type="EMBL" id="MEW9806550.1"/>
    </source>
</evidence>
<gene>
    <name evidence="2" type="ORF">ABUE31_11205</name>
</gene>
<evidence type="ECO:0000256" key="1">
    <source>
        <dbReference type="SAM" id="MobiDB-lite"/>
    </source>
</evidence>
<proteinExistence type="predicted"/>
<keyword evidence="3" id="KW-1185">Reference proteome</keyword>
<sequence>MTIDQDGNPVDVAAFTGLVRGDIPELALPPEAQDFSQKHNRWYAAYSFRQYLYQDPSNPAEGWGNLRRGRGLGRQSECARL</sequence>